<dbReference type="SUPFAM" id="SSF63829">
    <property type="entry name" value="Calcium-dependent phosphotriesterase"/>
    <property type="match status" value="1"/>
</dbReference>
<comment type="similarity">
    <text evidence="1">Belongs to the paraoxonase family.</text>
</comment>
<evidence type="ECO:0000313" key="6">
    <source>
        <dbReference type="EMBL" id="KAJ4002131.1"/>
    </source>
</evidence>
<sequence>MTRNLNISYLINPSVNPFNMTLIWSVVFSVFAVVIPAVHFYLAPLISSAGLSYTVQNFGLNAQKCTKVEELQACEKIVLHQETGLLYLACSTLANRAKWLPAVKRFEATVDEDYVATYDPSTSKVTRLTLENFDSKKYGLSLLGMDVVPSEKDSNELFVYLINNRPPQDGQDPSVVGADSVVEIFKTVAGGDTLVHLKTVRDPAIVSPNDLAGFSDGKRFYFTNWFNRKTGFALQARNLLTSFSSIGYCHSDHGCKIAVENFYTANGIVKAPNGTIYVASVTGLEIKMFEKQDDDSLVFLEGVHCDTPIDNLSIDKEGTVFAAGMPKPLEVWEHTKNSSHPSPVCAWAFSKNLGPGAFYGEKYKVQKVYENDGTIASGSTTVVHDAERGRLFMHGVFSHYLTVCHTK</sequence>
<dbReference type="InterPro" id="IPR051288">
    <property type="entry name" value="Serum_paraoxonase/arylesterase"/>
</dbReference>
<evidence type="ECO:0000256" key="1">
    <source>
        <dbReference type="ARBA" id="ARBA00008595"/>
    </source>
</evidence>
<evidence type="ECO:0000256" key="4">
    <source>
        <dbReference type="ARBA" id="ARBA00023180"/>
    </source>
</evidence>
<accession>A0ABQ8QUD5</accession>
<dbReference type="PANTHER" id="PTHR11799">
    <property type="entry name" value="PARAOXONASE"/>
    <property type="match status" value="1"/>
</dbReference>
<keyword evidence="4" id="KW-0325">Glycoprotein</keyword>
<dbReference type="Pfam" id="PF01731">
    <property type="entry name" value="Arylesterase"/>
    <property type="match status" value="1"/>
</dbReference>
<proteinExistence type="inferred from homology"/>
<keyword evidence="5" id="KW-0472">Membrane</keyword>
<keyword evidence="7" id="KW-1185">Reference proteome</keyword>
<gene>
    <name evidence="6" type="ORF">F5050DRAFT_809767</name>
</gene>
<evidence type="ECO:0000313" key="7">
    <source>
        <dbReference type="Proteomes" id="UP001163828"/>
    </source>
</evidence>
<dbReference type="EMBL" id="MU790504">
    <property type="protein sequence ID" value="KAJ4002131.1"/>
    <property type="molecule type" value="Genomic_DNA"/>
</dbReference>
<name>A0ABQ8QUD5_9AGAR</name>
<comment type="caution">
    <text evidence="6">The sequence shown here is derived from an EMBL/GenBank/DDBJ whole genome shotgun (WGS) entry which is preliminary data.</text>
</comment>
<organism evidence="6 7">
    <name type="scientific">Lentinula boryana</name>
    <dbReference type="NCBI Taxonomy" id="40481"/>
    <lineage>
        <taxon>Eukaryota</taxon>
        <taxon>Fungi</taxon>
        <taxon>Dikarya</taxon>
        <taxon>Basidiomycota</taxon>
        <taxon>Agaricomycotina</taxon>
        <taxon>Agaricomycetes</taxon>
        <taxon>Agaricomycetidae</taxon>
        <taxon>Agaricales</taxon>
        <taxon>Marasmiineae</taxon>
        <taxon>Omphalotaceae</taxon>
        <taxon>Lentinula</taxon>
    </lineage>
</organism>
<evidence type="ECO:0000256" key="5">
    <source>
        <dbReference type="SAM" id="Phobius"/>
    </source>
</evidence>
<keyword evidence="3" id="KW-1015">Disulfide bond</keyword>
<dbReference type="Gene3D" id="2.120.10.30">
    <property type="entry name" value="TolB, C-terminal domain"/>
    <property type="match status" value="1"/>
</dbReference>
<dbReference type="InterPro" id="IPR011042">
    <property type="entry name" value="6-blade_b-propeller_TolB-like"/>
</dbReference>
<dbReference type="Proteomes" id="UP001163828">
    <property type="component" value="Unassembled WGS sequence"/>
</dbReference>
<evidence type="ECO:0000256" key="2">
    <source>
        <dbReference type="ARBA" id="ARBA00022801"/>
    </source>
</evidence>
<evidence type="ECO:0008006" key="8">
    <source>
        <dbReference type="Google" id="ProtNLM"/>
    </source>
</evidence>
<keyword evidence="5" id="KW-0812">Transmembrane</keyword>
<keyword evidence="5" id="KW-1133">Transmembrane helix</keyword>
<keyword evidence="2" id="KW-0378">Hydrolase</keyword>
<feature type="transmembrane region" description="Helical" evidence="5">
    <location>
        <begin position="21"/>
        <end position="42"/>
    </location>
</feature>
<reference evidence="6" key="1">
    <citation type="submission" date="2022-08" db="EMBL/GenBank/DDBJ databases">
        <authorList>
            <consortium name="DOE Joint Genome Institute"/>
            <person name="Min B."/>
            <person name="Riley R."/>
            <person name="Sierra-Patev S."/>
            <person name="Naranjo-Ortiz M."/>
            <person name="Looney B."/>
            <person name="Konkel Z."/>
            <person name="Slot J.C."/>
            <person name="Sakamoto Y."/>
            <person name="Steenwyk J.L."/>
            <person name="Rokas A."/>
            <person name="Carro J."/>
            <person name="Camarero S."/>
            <person name="Ferreira P."/>
            <person name="Molpeceres G."/>
            <person name="Ruiz-Duenas F.J."/>
            <person name="Serrano A."/>
            <person name="Henrissat B."/>
            <person name="Drula E."/>
            <person name="Hughes K.W."/>
            <person name="Mata J.L."/>
            <person name="Ishikawa N.K."/>
            <person name="Vargas-Isla R."/>
            <person name="Ushijima S."/>
            <person name="Smith C.A."/>
            <person name="Ahrendt S."/>
            <person name="Andreopoulos W."/>
            <person name="He G."/>
            <person name="Labutti K."/>
            <person name="Lipzen A."/>
            <person name="Ng V."/>
            <person name="Sandor L."/>
            <person name="Barry K."/>
            <person name="Martinez A.T."/>
            <person name="Xiao Y."/>
            <person name="Gibbons J.G."/>
            <person name="Terashima K."/>
            <person name="Hibbett D.S."/>
            <person name="Grigoriev I.V."/>
        </authorList>
    </citation>
    <scope>NUCLEOTIDE SEQUENCE</scope>
    <source>
        <strain evidence="6">TFB10827</strain>
    </source>
</reference>
<evidence type="ECO:0000256" key="3">
    <source>
        <dbReference type="ARBA" id="ARBA00023157"/>
    </source>
</evidence>
<protein>
    <recommendedName>
        <fullName evidence="8">Calcium-dependent phosphotriesterase</fullName>
    </recommendedName>
</protein>
<dbReference type="PANTHER" id="PTHR11799:SF12">
    <property type="entry name" value="PARAOXONASE-RELATED"/>
    <property type="match status" value="1"/>
</dbReference>
<dbReference type="InterPro" id="IPR002640">
    <property type="entry name" value="Arylesterase"/>
</dbReference>